<feature type="coiled-coil region" evidence="1">
    <location>
        <begin position="221"/>
        <end position="248"/>
    </location>
</feature>
<evidence type="ECO:0000256" key="1">
    <source>
        <dbReference type="SAM" id="Coils"/>
    </source>
</evidence>
<dbReference type="InterPro" id="IPR027417">
    <property type="entry name" value="P-loop_NTPase"/>
</dbReference>
<name>A0A3E0VAX8_9MICO</name>
<comment type="caution">
    <text evidence="2">The sequence shown here is derived from an EMBL/GenBank/DDBJ whole genome shotgun (WGS) entry which is preliminary data.</text>
</comment>
<accession>A0A3E0VAX8</accession>
<dbReference type="AlphaFoldDB" id="A0A3E0VAX8"/>
<dbReference type="Gene3D" id="3.40.50.300">
    <property type="entry name" value="P-loop containing nucleotide triphosphate hydrolases"/>
    <property type="match status" value="1"/>
</dbReference>
<feature type="coiled-coil region" evidence="1">
    <location>
        <begin position="387"/>
        <end position="414"/>
    </location>
</feature>
<sequence>MPADAKDGFRALSVISGQSQTGKTTIVDFILYALGDNRVPRHDEVRSNVRAALLELDLGDEPIVIERATIGGEASSFASIWSGHLDTLDPVGENRVAIEPTSDPSGLSQLILSSMNLDEVLFPDSSVKEDTNTSMMSIRDLFRVFVVRNERLDNKDLVYEHGNYMVAQKYRQTIDVIFGVHDNEGAILAAQARAASERLRTAEGRLSAMAQIAERDYPEGRTQLQINVDDASLRIAELNAQLRVLDADQRSSQTSSARLRVALRDAQTTATESRVRVRDRKSLLDRLDALRGQYADDQRKLAFLVDAEVLFDPLRVTVCPACFNTIAPVTMDGGHCSLCHSPVELHTEEKNDDDAGVDLVESAGSSPMVRSELRAVRGRLSSLADYIGRLTVDLDTLERRAEQAELAAVEAAAAVDAITQAPAPWLALRDQMTGELTGVRLLHQASATGLRSWARVDEEEQRVVALRNDVEQLRGARKRGRPDRDAILRQLASRFGSILEDIGYPKLRDPYIDGNLVPYVRGLPYTEASSGGMVIIALAWNLALWEIAFEQDADAPGLLIIDSPQKNLGHNSAGDDEEFADAQLVERFYAHVKTWLATDGIGAQAIIVDNSPPSTVANDVVVNFTRNPNMPPYGLIHDAVS</sequence>
<protein>
    <recommendedName>
        <fullName evidence="4">DNA recombination protein RecN</fullName>
    </recommendedName>
</protein>
<evidence type="ECO:0008006" key="4">
    <source>
        <dbReference type="Google" id="ProtNLM"/>
    </source>
</evidence>
<dbReference type="SUPFAM" id="SSF52540">
    <property type="entry name" value="P-loop containing nucleoside triphosphate hydrolases"/>
    <property type="match status" value="1"/>
</dbReference>
<reference evidence="2 3" key="1">
    <citation type="submission" date="2017-04" db="EMBL/GenBank/DDBJ databases">
        <title>Comparative genome analysis of Subtercola boreus.</title>
        <authorList>
            <person name="Cho Y.-J."/>
            <person name="Cho A."/>
            <person name="Kim O.-S."/>
            <person name="Lee J.-I."/>
        </authorList>
    </citation>
    <scope>NUCLEOTIDE SEQUENCE [LARGE SCALE GENOMIC DNA]</scope>
    <source>
        <strain evidence="2 3">P27444</strain>
    </source>
</reference>
<dbReference type="Proteomes" id="UP000256709">
    <property type="component" value="Unassembled WGS sequence"/>
</dbReference>
<proteinExistence type="predicted"/>
<organism evidence="2 3">
    <name type="scientific">Subtercola boreus</name>
    <dbReference type="NCBI Taxonomy" id="120213"/>
    <lineage>
        <taxon>Bacteria</taxon>
        <taxon>Bacillati</taxon>
        <taxon>Actinomycetota</taxon>
        <taxon>Actinomycetes</taxon>
        <taxon>Micrococcales</taxon>
        <taxon>Microbacteriaceae</taxon>
        <taxon>Subtercola</taxon>
    </lineage>
</organism>
<gene>
    <name evidence="2" type="ORF">B7R21_18975</name>
</gene>
<dbReference type="EMBL" id="NBXA01000054">
    <property type="protein sequence ID" value="RFA06683.1"/>
    <property type="molecule type" value="Genomic_DNA"/>
</dbReference>
<evidence type="ECO:0000313" key="3">
    <source>
        <dbReference type="Proteomes" id="UP000256709"/>
    </source>
</evidence>
<evidence type="ECO:0000313" key="2">
    <source>
        <dbReference type="EMBL" id="RFA06683.1"/>
    </source>
</evidence>
<keyword evidence="1" id="KW-0175">Coiled coil</keyword>